<gene>
    <name evidence="8" type="ORF">DFR52_10561</name>
</gene>
<dbReference type="OrthoDB" id="7363830at2"/>
<dbReference type="EMBL" id="QGTR01000005">
    <property type="protein sequence ID" value="PWV98083.1"/>
    <property type="molecule type" value="Genomic_DNA"/>
</dbReference>
<keyword evidence="6 8" id="KW-0449">Lipoprotein</keyword>
<dbReference type="GO" id="GO:0009279">
    <property type="term" value="C:cell outer membrane"/>
    <property type="evidence" value="ECO:0007669"/>
    <property type="project" value="UniProtKB-SubCell"/>
</dbReference>
<reference evidence="8 9" key="1">
    <citation type="submission" date="2018-05" db="EMBL/GenBank/DDBJ databases">
        <title>Genomic Encyclopedia of Type Strains, Phase IV (KMG-IV): sequencing the most valuable type-strain genomes for metagenomic binning, comparative biology and taxonomic classification.</title>
        <authorList>
            <person name="Goeker M."/>
        </authorList>
    </citation>
    <scope>NUCLEOTIDE SEQUENCE [LARGE SCALE GENOMIC DNA]</scope>
    <source>
        <strain evidence="8 9">DSM 16791</strain>
    </source>
</reference>
<keyword evidence="5" id="KW-0998">Cell outer membrane</keyword>
<evidence type="ECO:0000256" key="3">
    <source>
        <dbReference type="ARBA" id="ARBA00023136"/>
    </source>
</evidence>
<accession>A0A317PIL1</accession>
<comment type="caution">
    <text evidence="8">The sequence shown here is derived from an EMBL/GenBank/DDBJ whole genome shotgun (WGS) entry which is preliminary data.</text>
</comment>
<sequence>MTISPWVKTICTIAVLTVALSGCGRKGGLERPGATMTNPPAQGTETTPPVEDRRFILDGLLE</sequence>
<keyword evidence="9" id="KW-1185">Reference proteome</keyword>
<keyword evidence="2" id="KW-0732">Signal</keyword>
<evidence type="ECO:0000256" key="7">
    <source>
        <dbReference type="SAM" id="MobiDB-lite"/>
    </source>
</evidence>
<evidence type="ECO:0000256" key="2">
    <source>
        <dbReference type="ARBA" id="ARBA00022729"/>
    </source>
</evidence>
<evidence type="ECO:0000256" key="6">
    <source>
        <dbReference type="ARBA" id="ARBA00023288"/>
    </source>
</evidence>
<dbReference type="NCBIfam" id="NF047847">
    <property type="entry name" value="SS_mature_LptM"/>
    <property type="match status" value="1"/>
</dbReference>
<dbReference type="AlphaFoldDB" id="A0A317PIL1"/>
<dbReference type="Pfam" id="PF13627">
    <property type="entry name" value="LptM_cons"/>
    <property type="match status" value="1"/>
</dbReference>
<evidence type="ECO:0000313" key="9">
    <source>
        <dbReference type="Proteomes" id="UP000246352"/>
    </source>
</evidence>
<keyword evidence="3" id="KW-0472">Membrane</keyword>
<protein>
    <submittedName>
        <fullName evidence="8">Putative small lipoprotein YifL</fullName>
    </submittedName>
</protein>
<organism evidence="8 9">
    <name type="scientific">Hoeflea marina</name>
    <dbReference type="NCBI Taxonomy" id="274592"/>
    <lineage>
        <taxon>Bacteria</taxon>
        <taxon>Pseudomonadati</taxon>
        <taxon>Pseudomonadota</taxon>
        <taxon>Alphaproteobacteria</taxon>
        <taxon>Hyphomicrobiales</taxon>
        <taxon>Rhizobiaceae</taxon>
        <taxon>Hoeflea</taxon>
    </lineage>
</organism>
<proteinExistence type="predicted"/>
<name>A0A317PIL1_9HYPH</name>
<evidence type="ECO:0000256" key="4">
    <source>
        <dbReference type="ARBA" id="ARBA00023139"/>
    </source>
</evidence>
<evidence type="ECO:0000256" key="1">
    <source>
        <dbReference type="ARBA" id="ARBA00004459"/>
    </source>
</evidence>
<feature type="region of interest" description="Disordered" evidence="7">
    <location>
        <begin position="27"/>
        <end position="51"/>
    </location>
</feature>
<evidence type="ECO:0000313" key="8">
    <source>
        <dbReference type="EMBL" id="PWV98083.1"/>
    </source>
</evidence>
<keyword evidence="4" id="KW-0564">Palmitate</keyword>
<comment type="subcellular location">
    <subcellularLocation>
        <location evidence="1">Cell outer membrane</location>
        <topology evidence="1">Lipid-anchor</topology>
    </subcellularLocation>
</comment>
<feature type="compositionally biased region" description="Polar residues" evidence="7">
    <location>
        <begin position="35"/>
        <end position="47"/>
    </location>
</feature>
<dbReference type="RefSeq" id="WP_110033509.1">
    <property type="nucleotide sequence ID" value="NZ_QGTR01000005.1"/>
</dbReference>
<dbReference type="Proteomes" id="UP000246352">
    <property type="component" value="Unassembled WGS sequence"/>
</dbReference>
<evidence type="ECO:0000256" key="5">
    <source>
        <dbReference type="ARBA" id="ARBA00023237"/>
    </source>
</evidence>
<dbReference type="InterPro" id="IPR032831">
    <property type="entry name" value="LptM_cons"/>
</dbReference>